<dbReference type="PANTHER" id="PTHR45642">
    <property type="entry name" value="GDSL ESTERASE/LIPASE EXL3"/>
    <property type="match status" value="1"/>
</dbReference>
<keyword evidence="3" id="KW-1185">Reference proteome</keyword>
<comment type="similarity">
    <text evidence="1">Belongs to the 'GDSL' lipolytic enzyme family.</text>
</comment>
<dbReference type="STRING" id="3818.A0A444YG62"/>
<dbReference type="Gene3D" id="3.40.50.1110">
    <property type="entry name" value="SGNH hydrolase"/>
    <property type="match status" value="2"/>
</dbReference>
<dbReference type="InterPro" id="IPR036514">
    <property type="entry name" value="SGNH_hydro_sf"/>
</dbReference>
<accession>A0A444YG62</accession>
<dbReference type="EMBL" id="SDMP01000016">
    <property type="protein sequence ID" value="RYR00930.1"/>
    <property type="molecule type" value="Genomic_DNA"/>
</dbReference>
<dbReference type="FunFam" id="3.40.50.1110:FF:000003">
    <property type="entry name" value="GDSL esterase/lipase APG"/>
    <property type="match status" value="2"/>
</dbReference>
<dbReference type="PROSITE" id="PS01098">
    <property type="entry name" value="LIPASE_GDSL_SER"/>
    <property type="match status" value="2"/>
</dbReference>
<dbReference type="AlphaFoldDB" id="A0A444YG62"/>
<dbReference type="Pfam" id="PF00657">
    <property type="entry name" value="Lipase_GDSL"/>
    <property type="match status" value="2"/>
</dbReference>
<dbReference type="GO" id="GO:0006629">
    <property type="term" value="P:lipid metabolic process"/>
    <property type="evidence" value="ECO:0007669"/>
    <property type="project" value="InterPro"/>
</dbReference>
<sequence>MVVSTMKVWLCGGCLFLRCIILLGVLCKTKGLVKLPPNVTVPAVYVFGDSIVDTGNNNGNKLTPAKCNYPPYGKDFKGSIPTGRFSNGKVPADLIVEDLGIKEYLPAYLDPNLQSSDLLTGVNFASGGAGYDPLTSLSAAAISLSGQVDLFKECIGKLKGEVGEERSNFILNNSFYIVVFGSNDISNTYFLTRVRQLQYDIPTYTDILLKSASNFLKELYQLGARRIAVFGIPPLGCIPFQRTAAGGIERNCAEQINDAAKFFNSKLSNKIDSFNQQLPDARTVYIDVYTPLLDIILNYQKYGYKVANKGCCGTGIIEVVELCNRFVPTCPNDLEYVFWDSFHPTEIVYKSLISPIYKTVITYRMVLSINKNNLFPSPPCSVCHLLLLLVIIPLRTLGLVRLPPNVTIPAVFVFGDSIMDTGNNNNNLKTEARCNFPPYGEDLEGGGMPTGRFSNGKVPSDFVVEELGIKELLPAYLDPNLQPTDLVTGVCFASGGAGYDPLTSKLASAIHFDSQIEMFKDYIGKLRGVVGEERAEYIIENSLYLVVMGSNDISNTYFLSHVRQLEYDVPAYTDLLLRLASTYFKEIYELGARRIGVFSTPPIGCVPFQRTVAGGITRQCVDKINDACKLFNAKLPNALDSLNRNLPDSRFVFIDVYNPLLDVIVNYPKYGYKVEDRGCCGTGKIEVTFLCTQLQPTCPNVLDHVFWDSFHPTQSVYKKLVASVLQKYIQPLSV</sequence>
<comment type="caution">
    <text evidence="2">The sequence shown here is derived from an EMBL/GenBank/DDBJ whole genome shotgun (WGS) entry which is preliminary data.</text>
</comment>
<evidence type="ECO:0008006" key="4">
    <source>
        <dbReference type="Google" id="ProtNLM"/>
    </source>
</evidence>
<dbReference type="InterPro" id="IPR050592">
    <property type="entry name" value="GDSL_lipolytic_enzyme"/>
</dbReference>
<dbReference type="SUPFAM" id="SSF52266">
    <property type="entry name" value="SGNH hydrolase"/>
    <property type="match status" value="2"/>
</dbReference>
<dbReference type="InterPro" id="IPR001087">
    <property type="entry name" value="GDSL"/>
</dbReference>
<dbReference type="InterPro" id="IPR008265">
    <property type="entry name" value="Lipase_GDSL_AS"/>
</dbReference>
<dbReference type="GO" id="GO:0016298">
    <property type="term" value="F:lipase activity"/>
    <property type="evidence" value="ECO:0007669"/>
    <property type="project" value="InterPro"/>
</dbReference>
<dbReference type="InterPro" id="IPR035669">
    <property type="entry name" value="SGNH_plant_lipase-like"/>
</dbReference>
<reference evidence="2 3" key="1">
    <citation type="submission" date="2019-01" db="EMBL/GenBank/DDBJ databases">
        <title>Sequencing of cultivated peanut Arachis hypogaea provides insights into genome evolution and oil improvement.</title>
        <authorList>
            <person name="Chen X."/>
        </authorList>
    </citation>
    <scope>NUCLEOTIDE SEQUENCE [LARGE SCALE GENOMIC DNA]</scope>
    <source>
        <strain evidence="3">cv. Fuhuasheng</strain>
        <tissue evidence="2">Leaves</tissue>
    </source>
</reference>
<proteinExistence type="inferred from homology"/>
<dbReference type="PANTHER" id="PTHR45642:SF135">
    <property type="entry name" value="GDSL ESTERASE_LIPASE EXL2"/>
    <property type="match status" value="1"/>
</dbReference>
<evidence type="ECO:0000256" key="1">
    <source>
        <dbReference type="ARBA" id="ARBA00008668"/>
    </source>
</evidence>
<protein>
    <recommendedName>
        <fullName evidence="4">GDSL esterase/lipase EXL3</fullName>
    </recommendedName>
</protein>
<name>A0A444YG62_ARAHY</name>
<organism evidence="2 3">
    <name type="scientific">Arachis hypogaea</name>
    <name type="common">Peanut</name>
    <dbReference type="NCBI Taxonomy" id="3818"/>
    <lineage>
        <taxon>Eukaryota</taxon>
        <taxon>Viridiplantae</taxon>
        <taxon>Streptophyta</taxon>
        <taxon>Embryophyta</taxon>
        <taxon>Tracheophyta</taxon>
        <taxon>Spermatophyta</taxon>
        <taxon>Magnoliopsida</taxon>
        <taxon>eudicotyledons</taxon>
        <taxon>Gunneridae</taxon>
        <taxon>Pentapetalae</taxon>
        <taxon>rosids</taxon>
        <taxon>fabids</taxon>
        <taxon>Fabales</taxon>
        <taxon>Fabaceae</taxon>
        <taxon>Papilionoideae</taxon>
        <taxon>50 kb inversion clade</taxon>
        <taxon>dalbergioids sensu lato</taxon>
        <taxon>Dalbergieae</taxon>
        <taxon>Pterocarpus clade</taxon>
        <taxon>Arachis</taxon>
    </lineage>
</organism>
<evidence type="ECO:0000313" key="2">
    <source>
        <dbReference type="EMBL" id="RYR00930.1"/>
    </source>
</evidence>
<dbReference type="GO" id="GO:0005576">
    <property type="term" value="C:extracellular region"/>
    <property type="evidence" value="ECO:0007669"/>
    <property type="project" value="TreeGrafter"/>
</dbReference>
<evidence type="ECO:0000313" key="3">
    <source>
        <dbReference type="Proteomes" id="UP000289738"/>
    </source>
</evidence>
<dbReference type="Proteomes" id="UP000289738">
    <property type="component" value="Chromosome B06"/>
</dbReference>
<gene>
    <name evidence="2" type="ORF">Ahy_B06g079808</name>
</gene>
<dbReference type="CDD" id="cd01837">
    <property type="entry name" value="SGNH_plant_lipase_like"/>
    <property type="match status" value="2"/>
</dbReference>